<keyword evidence="2" id="KW-0539">Nucleus</keyword>
<dbReference type="PANTHER" id="PTHR31001:SF87">
    <property type="entry name" value="COL-21"/>
    <property type="match status" value="1"/>
</dbReference>
<reference evidence="5 6" key="1">
    <citation type="submission" date="2023-08" db="EMBL/GenBank/DDBJ databases">
        <title>Black Yeasts Isolated from many extreme environments.</title>
        <authorList>
            <person name="Coleine C."/>
            <person name="Stajich J.E."/>
            <person name="Selbmann L."/>
        </authorList>
    </citation>
    <scope>NUCLEOTIDE SEQUENCE [LARGE SCALE GENOMIC DNA]</scope>
    <source>
        <strain evidence="5 6">CCFEE 5885</strain>
    </source>
</reference>
<dbReference type="InterPro" id="IPR007219">
    <property type="entry name" value="XnlR_reg_dom"/>
</dbReference>
<dbReference type="Pfam" id="PF04082">
    <property type="entry name" value="Fungal_trans"/>
    <property type="match status" value="1"/>
</dbReference>
<dbReference type="Proteomes" id="UP001345013">
    <property type="component" value="Unassembled WGS sequence"/>
</dbReference>
<gene>
    <name evidence="5" type="ORF">LTR24_006703</name>
</gene>
<evidence type="ECO:0000313" key="5">
    <source>
        <dbReference type="EMBL" id="KAK5087434.1"/>
    </source>
</evidence>
<proteinExistence type="predicted"/>
<name>A0ABR0K563_9EURO</name>
<dbReference type="SMART" id="SM00906">
    <property type="entry name" value="Fungal_trans"/>
    <property type="match status" value="1"/>
</dbReference>
<evidence type="ECO:0000313" key="6">
    <source>
        <dbReference type="Proteomes" id="UP001345013"/>
    </source>
</evidence>
<feature type="region of interest" description="Disordered" evidence="3">
    <location>
        <begin position="47"/>
        <end position="76"/>
    </location>
</feature>
<sequence>MSSADYPRALRASDNGQKDLEDDLTDSTSVAGRLGYGSLSDIKEALDDLQRESSQPKAAPQAADGSRPPAAASSPVNFGKVRSLSTKLRLKYDSCIACLPSNQIIEMLLDTFFTEVDWYFTILDRPYFMSLHQVWAYERAQSNVTEIEGPVNKKRRLDAEGNRTELLYFSAVLLQVLALTLQFLPTGSPVGQLLDVSSPPAADRLSRVYSDAGAEVMSLLGRHDSASSAVLADLLRCAWLKNTGRGNEAWFSLGDAIRQAQNLGLHLQRRISCASEETLHSSLRDLWYDEHRRRLWVSLFAWDGHMAMMLGRSRMINAADCTILTPPDSDFPVDPSNTIPAPATQFDRPSTYTSQLVKYATGYKAHLMMSAGVLSQHCKDHDLVMKFHSEILGILDSLPPASSPQKPDTTWDESLPVLPKHRQHISIIINSFLVALHRPHAMCSPISREAGIRAALATLASQQGLFNLLQEHQYRIHSLTCYTLDAVMFLTSMVVRRKTSNPLQNLHDDEFLPKEAICIALSQAQARLEKAKVRSAIAGAAARIIHHCLLTIRRSVRGIPVESRRKEPNSPSFLGTNTNKVDLLNASAPGTPSQNYVVTQESGNHTHHTTSLETKNGHNSSLSTSLGFEANIGFSGPLTTGRDSRFDFGDLLDLDNSDDPNLPFGGLRFDVDLQTGLWMEQIGLAENTFEDPGPEVFA</sequence>
<protein>
    <recommendedName>
        <fullName evidence="4">Xylanolytic transcriptional activator regulatory domain-containing protein</fullName>
    </recommendedName>
</protein>
<evidence type="ECO:0000259" key="4">
    <source>
        <dbReference type="SMART" id="SM00906"/>
    </source>
</evidence>
<dbReference type="InterPro" id="IPR050613">
    <property type="entry name" value="Sec_Metabolite_Reg"/>
</dbReference>
<comment type="caution">
    <text evidence="5">The sequence shown here is derived from an EMBL/GenBank/DDBJ whole genome shotgun (WGS) entry which is preliminary data.</text>
</comment>
<feature type="domain" description="Xylanolytic transcriptional activator regulatory" evidence="4">
    <location>
        <begin position="249"/>
        <end position="332"/>
    </location>
</feature>
<accession>A0ABR0K563</accession>
<dbReference type="CDD" id="cd12148">
    <property type="entry name" value="fungal_TF_MHR"/>
    <property type="match status" value="1"/>
</dbReference>
<evidence type="ECO:0000256" key="3">
    <source>
        <dbReference type="SAM" id="MobiDB-lite"/>
    </source>
</evidence>
<feature type="region of interest" description="Disordered" evidence="3">
    <location>
        <begin position="1"/>
        <end position="26"/>
    </location>
</feature>
<evidence type="ECO:0000256" key="2">
    <source>
        <dbReference type="ARBA" id="ARBA00023242"/>
    </source>
</evidence>
<keyword evidence="6" id="KW-1185">Reference proteome</keyword>
<evidence type="ECO:0000256" key="1">
    <source>
        <dbReference type="ARBA" id="ARBA00004123"/>
    </source>
</evidence>
<comment type="subcellular location">
    <subcellularLocation>
        <location evidence="1">Nucleus</location>
    </subcellularLocation>
</comment>
<feature type="region of interest" description="Disordered" evidence="3">
    <location>
        <begin position="601"/>
        <end position="620"/>
    </location>
</feature>
<dbReference type="EMBL" id="JAVRRG010000090">
    <property type="protein sequence ID" value="KAK5087434.1"/>
    <property type="molecule type" value="Genomic_DNA"/>
</dbReference>
<organism evidence="5 6">
    <name type="scientific">Lithohypha guttulata</name>
    <dbReference type="NCBI Taxonomy" id="1690604"/>
    <lineage>
        <taxon>Eukaryota</taxon>
        <taxon>Fungi</taxon>
        <taxon>Dikarya</taxon>
        <taxon>Ascomycota</taxon>
        <taxon>Pezizomycotina</taxon>
        <taxon>Eurotiomycetes</taxon>
        <taxon>Chaetothyriomycetidae</taxon>
        <taxon>Chaetothyriales</taxon>
        <taxon>Trichomeriaceae</taxon>
        <taxon>Lithohypha</taxon>
    </lineage>
</organism>
<dbReference type="PANTHER" id="PTHR31001">
    <property type="entry name" value="UNCHARACTERIZED TRANSCRIPTIONAL REGULATORY PROTEIN"/>
    <property type="match status" value="1"/>
</dbReference>